<dbReference type="CDD" id="cd00024">
    <property type="entry name" value="CD_CSD"/>
    <property type="match status" value="1"/>
</dbReference>
<protein>
    <recommendedName>
        <fullName evidence="1">Chromo domain-containing protein</fullName>
    </recommendedName>
</protein>
<reference evidence="2 3" key="1">
    <citation type="journal article" date="2017" name="PLoS Biol.">
        <title>The sea cucumber genome provides insights into morphological evolution and visceral regeneration.</title>
        <authorList>
            <person name="Zhang X."/>
            <person name="Sun L."/>
            <person name="Yuan J."/>
            <person name="Sun Y."/>
            <person name="Gao Y."/>
            <person name="Zhang L."/>
            <person name="Li S."/>
            <person name="Dai H."/>
            <person name="Hamel J.F."/>
            <person name="Liu C."/>
            <person name="Yu Y."/>
            <person name="Liu S."/>
            <person name="Lin W."/>
            <person name="Guo K."/>
            <person name="Jin S."/>
            <person name="Xu P."/>
            <person name="Storey K.B."/>
            <person name="Huan P."/>
            <person name="Zhang T."/>
            <person name="Zhou Y."/>
            <person name="Zhang J."/>
            <person name="Lin C."/>
            <person name="Li X."/>
            <person name="Xing L."/>
            <person name="Huo D."/>
            <person name="Sun M."/>
            <person name="Wang L."/>
            <person name="Mercier A."/>
            <person name="Li F."/>
            <person name="Yang H."/>
            <person name="Xiang J."/>
        </authorList>
    </citation>
    <scope>NUCLEOTIDE SEQUENCE [LARGE SCALE GENOMIC DNA]</scope>
    <source>
        <strain evidence="2">Shaxun</strain>
        <tissue evidence="2">Muscle</tissue>
    </source>
</reference>
<dbReference type="EMBL" id="MRZV01000676">
    <property type="protein sequence ID" value="PIK45916.1"/>
    <property type="molecule type" value="Genomic_DNA"/>
</dbReference>
<accession>A0A2G8KD35</accession>
<gene>
    <name evidence="2" type="ORF">BSL78_17225</name>
</gene>
<dbReference type="InterPro" id="IPR000953">
    <property type="entry name" value="Chromo/chromo_shadow_dom"/>
</dbReference>
<feature type="domain" description="Chromo" evidence="1">
    <location>
        <begin position="93"/>
        <end position="124"/>
    </location>
</feature>
<organism evidence="2 3">
    <name type="scientific">Stichopus japonicus</name>
    <name type="common">Sea cucumber</name>
    <dbReference type="NCBI Taxonomy" id="307972"/>
    <lineage>
        <taxon>Eukaryota</taxon>
        <taxon>Metazoa</taxon>
        <taxon>Echinodermata</taxon>
        <taxon>Eleutherozoa</taxon>
        <taxon>Echinozoa</taxon>
        <taxon>Holothuroidea</taxon>
        <taxon>Aspidochirotacea</taxon>
        <taxon>Aspidochirotida</taxon>
        <taxon>Stichopodidae</taxon>
        <taxon>Apostichopus</taxon>
    </lineage>
</organism>
<dbReference type="SUPFAM" id="SSF54160">
    <property type="entry name" value="Chromo domain-like"/>
    <property type="match status" value="1"/>
</dbReference>
<dbReference type="Pfam" id="PF00385">
    <property type="entry name" value="Chromo"/>
    <property type="match status" value="1"/>
</dbReference>
<dbReference type="OrthoDB" id="6421164at2759"/>
<dbReference type="SMART" id="SM00298">
    <property type="entry name" value="CHROMO"/>
    <property type="match status" value="1"/>
</dbReference>
<evidence type="ECO:0000313" key="2">
    <source>
        <dbReference type="EMBL" id="PIK45916.1"/>
    </source>
</evidence>
<comment type="caution">
    <text evidence="2">The sequence shown here is derived from an EMBL/GenBank/DDBJ whole genome shotgun (WGS) entry which is preliminary data.</text>
</comment>
<keyword evidence="3" id="KW-1185">Reference proteome</keyword>
<evidence type="ECO:0000313" key="3">
    <source>
        <dbReference type="Proteomes" id="UP000230750"/>
    </source>
</evidence>
<dbReference type="InterPro" id="IPR016197">
    <property type="entry name" value="Chromo-like_dom_sf"/>
</dbReference>
<proteinExistence type="predicted"/>
<dbReference type="InterPro" id="IPR023780">
    <property type="entry name" value="Chromo_domain"/>
</dbReference>
<dbReference type="Gene3D" id="2.40.50.40">
    <property type="match status" value="1"/>
</dbReference>
<name>A0A2G8KD35_STIJA</name>
<sequence>MWKDFTYRNALKYIDVSPKLLAGYNRAYYRSIINATLNVSKENEGRVWQTLYPSIARKPNDNFNFRTEMVRLLRVTFMNMNYQSVHVDEIALFRVEKVVRKRKRGGRTEYLVKWRGYPAKLKSWLKDGQDMMGGQDMMASYFYVTLPSNSSYEYFTHNTGFSFTTQLAEPIVLSGNWEVALCEIQYPFYWKNVTENNCSMLLNGRDICIPNGYYDTIKDVIYAFHDELTPTVTANVKMHLNKHSFKTAVKVKSLDLQGLSQMLGFFDYNKICKEGYNIGDVVLHVHNGATGFFG</sequence>
<dbReference type="Proteomes" id="UP000230750">
    <property type="component" value="Unassembled WGS sequence"/>
</dbReference>
<dbReference type="AlphaFoldDB" id="A0A2G8KD35"/>
<dbReference type="PROSITE" id="PS50013">
    <property type="entry name" value="CHROMO_2"/>
    <property type="match status" value="1"/>
</dbReference>
<evidence type="ECO:0000259" key="1">
    <source>
        <dbReference type="PROSITE" id="PS50013"/>
    </source>
</evidence>